<dbReference type="Proteomes" id="UP000029864">
    <property type="component" value="Unassembled WGS sequence"/>
</dbReference>
<name>A0A099J0B5_9MICO</name>
<accession>A0A099J0B5</accession>
<reference evidence="2 3" key="1">
    <citation type="submission" date="2014-08" db="EMBL/GenBank/DDBJ databases">
        <authorList>
            <person name="Sisinthy S."/>
        </authorList>
    </citation>
    <scope>NUCLEOTIDE SEQUENCE [LARGE SCALE GENOMIC DNA]</scope>
    <source>
        <strain evidence="2 3">RuG17</strain>
    </source>
</reference>
<organism evidence="2 3">
    <name type="scientific">Cryobacterium roopkundense</name>
    <dbReference type="NCBI Taxonomy" id="1001240"/>
    <lineage>
        <taxon>Bacteria</taxon>
        <taxon>Bacillati</taxon>
        <taxon>Actinomycetota</taxon>
        <taxon>Actinomycetes</taxon>
        <taxon>Micrococcales</taxon>
        <taxon>Microbacteriaceae</taxon>
        <taxon>Cryobacterium</taxon>
    </lineage>
</organism>
<evidence type="ECO:0000313" key="3">
    <source>
        <dbReference type="Proteomes" id="UP000029864"/>
    </source>
</evidence>
<dbReference type="EMBL" id="JPXF01000154">
    <property type="protein sequence ID" value="KGJ71676.1"/>
    <property type="molecule type" value="Genomic_DNA"/>
</dbReference>
<gene>
    <name evidence="2" type="ORF">GY21_20590</name>
</gene>
<dbReference type="RefSeq" id="WP_035840661.1">
    <property type="nucleotide sequence ID" value="NZ_JPXF01000154.1"/>
</dbReference>
<comment type="caution">
    <text evidence="2">The sequence shown here is derived from an EMBL/GenBank/DDBJ whole genome shotgun (WGS) entry which is preliminary data.</text>
</comment>
<proteinExistence type="predicted"/>
<feature type="compositionally biased region" description="Polar residues" evidence="1">
    <location>
        <begin position="11"/>
        <end position="20"/>
    </location>
</feature>
<dbReference type="OrthoDB" id="614750at2"/>
<keyword evidence="3" id="KW-1185">Reference proteome</keyword>
<feature type="region of interest" description="Disordered" evidence="1">
    <location>
        <begin position="1"/>
        <end position="46"/>
    </location>
</feature>
<dbReference type="AlphaFoldDB" id="A0A099J0B5"/>
<evidence type="ECO:0000313" key="2">
    <source>
        <dbReference type="EMBL" id="KGJ71676.1"/>
    </source>
</evidence>
<sequence>MRSAWQELGSEVSTLRSTVKSSEKRESDLAGAEAAQSTRARGLDEREAAVKGAEDVVVASAFAGDGTFMVGTDVQPGQYRSEGGESCYWSRMNAAGDDTIDNYIGSGAICSIYGDKR</sequence>
<evidence type="ECO:0000256" key="1">
    <source>
        <dbReference type="SAM" id="MobiDB-lite"/>
    </source>
</evidence>
<protein>
    <submittedName>
        <fullName evidence="2">Uncharacterized protein</fullName>
    </submittedName>
</protein>